<evidence type="ECO:0000313" key="3">
    <source>
        <dbReference type="Proteomes" id="UP001500339"/>
    </source>
</evidence>
<name>A0ABN1IUJ1_9CLOT</name>
<accession>A0ABN1IUJ1</accession>
<dbReference type="RefSeq" id="WP_343767832.1">
    <property type="nucleotide sequence ID" value="NZ_BAAACF010000001.1"/>
</dbReference>
<organism evidence="2 3">
    <name type="scientific">Clostridium malenominatum</name>
    <dbReference type="NCBI Taxonomy" id="1539"/>
    <lineage>
        <taxon>Bacteria</taxon>
        <taxon>Bacillati</taxon>
        <taxon>Bacillota</taxon>
        <taxon>Clostridia</taxon>
        <taxon>Eubacteriales</taxon>
        <taxon>Clostridiaceae</taxon>
        <taxon>Clostridium</taxon>
    </lineage>
</organism>
<keyword evidence="1" id="KW-0472">Membrane</keyword>
<sequence>MNQREDKKIKDTILEGTEEVTELKNMVWNNIEKELNLNKKKKVSSLGKYGGIAAAIAVVIGLNTGYGQAAVDKIKELFAPNKVINQQMEGMNEKSNVSLKEGSMKYIIYIDEERYTMEKLEGKDKITAKAKGDNIPEVFMEIEQVKGKKPETIASELENQLKVNYEKVENRGQVNEPIKATLIYANNGSKWNSTVIKYYLVDNTKEGTFIIKQQLFIEAEEGHGVRLNNMLKEFKIINE</sequence>
<keyword evidence="3" id="KW-1185">Reference proteome</keyword>
<reference evidence="2 3" key="1">
    <citation type="journal article" date="2019" name="Int. J. Syst. Evol. Microbiol.">
        <title>The Global Catalogue of Microorganisms (GCM) 10K type strain sequencing project: providing services to taxonomists for standard genome sequencing and annotation.</title>
        <authorList>
            <consortium name="The Broad Institute Genomics Platform"/>
            <consortium name="The Broad Institute Genome Sequencing Center for Infectious Disease"/>
            <person name="Wu L."/>
            <person name="Ma J."/>
        </authorList>
    </citation>
    <scope>NUCLEOTIDE SEQUENCE [LARGE SCALE GENOMIC DNA]</scope>
    <source>
        <strain evidence="2 3">JCM 1405</strain>
    </source>
</reference>
<evidence type="ECO:0000256" key="1">
    <source>
        <dbReference type="SAM" id="Phobius"/>
    </source>
</evidence>
<dbReference type="EMBL" id="BAAACF010000001">
    <property type="protein sequence ID" value="GAA0721629.1"/>
    <property type="molecule type" value="Genomic_DNA"/>
</dbReference>
<keyword evidence="1" id="KW-0812">Transmembrane</keyword>
<keyword evidence="1" id="KW-1133">Transmembrane helix</keyword>
<dbReference type="Proteomes" id="UP001500339">
    <property type="component" value="Unassembled WGS sequence"/>
</dbReference>
<evidence type="ECO:0000313" key="2">
    <source>
        <dbReference type="EMBL" id="GAA0721629.1"/>
    </source>
</evidence>
<proteinExistence type="predicted"/>
<evidence type="ECO:0008006" key="4">
    <source>
        <dbReference type="Google" id="ProtNLM"/>
    </source>
</evidence>
<comment type="caution">
    <text evidence="2">The sequence shown here is derived from an EMBL/GenBank/DDBJ whole genome shotgun (WGS) entry which is preliminary data.</text>
</comment>
<gene>
    <name evidence="2" type="ORF">GCM10008905_12240</name>
</gene>
<feature type="transmembrane region" description="Helical" evidence="1">
    <location>
        <begin position="46"/>
        <end position="66"/>
    </location>
</feature>
<protein>
    <recommendedName>
        <fullName evidence="4">DUF4367 domain-containing protein</fullName>
    </recommendedName>
</protein>